<sequence>MKYMKLIWGFVLFIATLDMQHGYYEFIRLASAVFFVYYAFFYFKDNKNVLGTLFTGLAILFQPFFKFKFDKPIWNTIDIVLGSFLIILYCIENDLIKKKKK</sequence>
<reference evidence="2" key="1">
    <citation type="submission" date="2021-08" db="EMBL/GenBank/DDBJ databases">
        <title>Prevotella lacticifex sp. nov., isolated from rumen of cow.</title>
        <authorList>
            <person name="Shinkai T."/>
            <person name="Ikeyama N."/>
            <person name="Kumagai M."/>
            <person name="Ohmori H."/>
            <person name="Sakamoto M."/>
            <person name="Ohkuma M."/>
            <person name="Mitsumori M."/>
        </authorList>
    </citation>
    <scope>NUCLEOTIDE SEQUENCE</scope>
    <source>
        <strain evidence="2">DSM 11371</strain>
    </source>
</reference>
<dbReference type="Proteomes" id="UP000887043">
    <property type="component" value="Unassembled WGS sequence"/>
</dbReference>
<dbReference type="RefSeq" id="WP_006283112.1">
    <property type="nucleotide sequence ID" value="NZ_BPTR01000001.1"/>
</dbReference>
<dbReference type="AlphaFoldDB" id="A0AA37HYS6"/>
<comment type="caution">
    <text evidence="2">The sequence shown here is derived from an EMBL/GenBank/DDBJ whole genome shotgun (WGS) entry which is preliminary data.</text>
</comment>
<dbReference type="EMBL" id="BPTR01000001">
    <property type="protein sequence ID" value="GJG28384.1"/>
    <property type="molecule type" value="Genomic_DNA"/>
</dbReference>
<gene>
    <name evidence="2" type="ORF">PRRU23_20840</name>
</gene>
<organism evidence="2 3">
    <name type="scientific">Segatella bryantii</name>
    <name type="common">Prevotella bryantii</name>
    <dbReference type="NCBI Taxonomy" id="77095"/>
    <lineage>
        <taxon>Bacteria</taxon>
        <taxon>Pseudomonadati</taxon>
        <taxon>Bacteroidota</taxon>
        <taxon>Bacteroidia</taxon>
        <taxon>Bacteroidales</taxon>
        <taxon>Prevotellaceae</taxon>
        <taxon>Segatella</taxon>
    </lineage>
</organism>
<feature type="transmembrane region" description="Helical" evidence="1">
    <location>
        <begin position="73"/>
        <end position="91"/>
    </location>
</feature>
<accession>A0AA37HYS6</accession>
<evidence type="ECO:0000313" key="3">
    <source>
        <dbReference type="Proteomes" id="UP000887043"/>
    </source>
</evidence>
<feature type="transmembrane region" description="Helical" evidence="1">
    <location>
        <begin position="27"/>
        <end position="43"/>
    </location>
</feature>
<keyword evidence="1" id="KW-1133">Transmembrane helix</keyword>
<evidence type="ECO:0000256" key="1">
    <source>
        <dbReference type="SAM" id="Phobius"/>
    </source>
</evidence>
<proteinExistence type="predicted"/>
<protein>
    <submittedName>
        <fullName evidence="2">Uncharacterized protein</fullName>
    </submittedName>
</protein>
<keyword evidence="1" id="KW-0472">Membrane</keyword>
<keyword evidence="1" id="KW-0812">Transmembrane</keyword>
<dbReference type="GeneID" id="72478659"/>
<dbReference type="Pfam" id="PF20619">
    <property type="entry name" value="DUF6804"/>
    <property type="match status" value="1"/>
</dbReference>
<dbReference type="InterPro" id="IPR046548">
    <property type="entry name" value="DUF6804"/>
</dbReference>
<name>A0AA37HYS6_SEGBR</name>
<evidence type="ECO:0000313" key="2">
    <source>
        <dbReference type="EMBL" id="GJG28384.1"/>
    </source>
</evidence>